<comment type="similarity">
    <text evidence="2">Belongs to the importin beta family.</text>
</comment>
<dbReference type="GO" id="GO:0005635">
    <property type="term" value="C:nuclear envelope"/>
    <property type="evidence" value="ECO:0007669"/>
    <property type="project" value="TreeGrafter"/>
</dbReference>
<feature type="domain" description="Importin N-terminal" evidence="8">
    <location>
        <begin position="38"/>
        <end position="110"/>
    </location>
</feature>
<dbReference type="EMBL" id="JAVRQU010000003">
    <property type="protein sequence ID" value="KAK5705116.1"/>
    <property type="molecule type" value="Genomic_DNA"/>
</dbReference>
<proteinExistence type="inferred from homology"/>
<evidence type="ECO:0000256" key="6">
    <source>
        <dbReference type="ARBA" id="ARBA00025147"/>
    </source>
</evidence>
<evidence type="ECO:0000313" key="10">
    <source>
        <dbReference type="Proteomes" id="UP001310594"/>
    </source>
</evidence>
<organism evidence="9 10">
    <name type="scientific">Elasticomyces elasticus</name>
    <dbReference type="NCBI Taxonomy" id="574655"/>
    <lineage>
        <taxon>Eukaryota</taxon>
        <taxon>Fungi</taxon>
        <taxon>Dikarya</taxon>
        <taxon>Ascomycota</taxon>
        <taxon>Pezizomycotina</taxon>
        <taxon>Dothideomycetes</taxon>
        <taxon>Dothideomycetidae</taxon>
        <taxon>Mycosphaerellales</taxon>
        <taxon>Teratosphaeriaceae</taxon>
        <taxon>Elasticomyces</taxon>
    </lineage>
</organism>
<dbReference type="InterPro" id="IPR058669">
    <property type="entry name" value="TPR_IPO7/11-like"/>
</dbReference>
<dbReference type="Pfam" id="PF25758">
    <property type="entry name" value="TPR_IPO11"/>
    <property type="match status" value="1"/>
</dbReference>
<keyword evidence="4" id="KW-0819">tRNA processing</keyword>
<dbReference type="PANTHER" id="PTHR10997">
    <property type="entry name" value="IMPORTIN-7, 8, 11"/>
    <property type="match status" value="1"/>
</dbReference>
<name>A0AAN7ZVI9_9PEZI</name>
<dbReference type="GO" id="GO:0005829">
    <property type="term" value="C:cytosol"/>
    <property type="evidence" value="ECO:0007669"/>
    <property type="project" value="TreeGrafter"/>
</dbReference>
<keyword evidence="3" id="KW-0813">Transport</keyword>
<protein>
    <recommendedName>
        <fullName evidence="8">Importin N-terminal domain-containing protein</fullName>
    </recommendedName>
</protein>
<dbReference type="InterPro" id="IPR011989">
    <property type="entry name" value="ARM-like"/>
</dbReference>
<evidence type="ECO:0000313" key="9">
    <source>
        <dbReference type="EMBL" id="KAK5705116.1"/>
    </source>
</evidence>
<evidence type="ECO:0000256" key="7">
    <source>
        <dbReference type="SAM" id="MobiDB-lite"/>
    </source>
</evidence>
<dbReference type="PANTHER" id="PTHR10997:SF7">
    <property type="entry name" value="IMPORTIN-11"/>
    <property type="match status" value="1"/>
</dbReference>
<dbReference type="SUPFAM" id="SSF48371">
    <property type="entry name" value="ARM repeat"/>
    <property type="match status" value="1"/>
</dbReference>
<dbReference type="GO" id="GO:0031267">
    <property type="term" value="F:small GTPase binding"/>
    <property type="evidence" value="ECO:0007669"/>
    <property type="project" value="InterPro"/>
</dbReference>
<evidence type="ECO:0000256" key="2">
    <source>
        <dbReference type="ARBA" id="ARBA00007991"/>
    </source>
</evidence>
<dbReference type="GO" id="GO:0008033">
    <property type="term" value="P:tRNA processing"/>
    <property type="evidence" value="ECO:0007669"/>
    <property type="project" value="UniProtKB-KW"/>
</dbReference>
<gene>
    <name evidence="9" type="ORF">LTR97_002231</name>
</gene>
<dbReference type="FunFam" id="1.25.10.10:FF:000362">
    <property type="entry name" value="Importin 11, putative"/>
    <property type="match status" value="1"/>
</dbReference>
<evidence type="ECO:0000256" key="4">
    <source>
        <dbReference type="ARBA" id="ARBA00022694"/>
    </source>
</evidence>
<comment type="subcellular location">
    <subcellularLocation>
        <location evidence="1">Nucleus</location>
    </subcellularLocation>
</comment>
<dbReference type="AlphaFoldDB" id="A0AAN7ZVI9"/>
<sequence length="1036" mass="116269">MPSFSIEAPGEANPLTESQLVQTLRCAVSSDPNQIQTGTAQLQQWEKAPRYYVHLQSAYIDHRLPVELRYLAIIQLKNGIDKYWRKTATNAVPKDDKTLIRSRLIQSCFNEPQERLALQCALVIAKVARFEYPHDWPGAIEDLVQTLRSQAPPLHIARALLVLLHIVKELSTARLQRNRQNLQAAAPEIVHVLATQYTNSVAYWFPRHEQGEVSEDLLDAMMLSLMTMKVLRRLLIAGYEHPNRHDEVVAIWSTTQQHLQGFLQHPRIEKLPLQLAKLHYEMAKQHPAAFALLPDSIELTMAYWGLAKSYGHSMGAHGTVQAALENAKIGTDGDAADDKSTTEKVALRGLLILRACVKMVHNPAQTFKYRHPIDKEEKSAATGLIRQNLLTAALVQDVMETLITHFFVFRASDLREWEEEPEEWEKREYGDGEGTDDWDFSLRSCSEVLFLDLAINYKEILVQPLLQVFYSVASTGNEDVLFKDSVYTAVGLAAPVLFEHLDFDAFIRDVLVQEVQKQVPGFHILRRRIAILLAQWISIKVTECKLVYQIFQHLLNPEDALNDQVVRVTAGRQLCKVVDSFDTKPEDLEPFLDVILSRLLALIAEVELTETKMALLNTVSVIVERMEHLITPFAERIVAVLPGLWDASGEEHLMKQAILVVLTRLVVAMKVNSAPLHRMSLGIVYGAVKPGSDTAVYLAEDALDLWGSIIVQMKEVSAPATSLVSLLFTLYESEHLRKALEITESYLLLAPEYMLSVYQRPQFFGHLSKVFSEVRNKPEGNGTICNLVELAVRQVHKLAGGDAVEQTCADLVGAGFVGYLIDGLYGSWKAHCTTGPNRPAAPVDGIVETDYFAVLARIILGSLSGFSRAIQAAELEQGSRPQQSFDEILQWLLEEWFSHMENVGDPSRKKLMALALAALLNTKEPFMLINLQSLMTLWTEVITELREDAEDGQGDSLVYSQPARLQNPDPNEAPEDMRRREVTYGDEVHSVSLPAFVKGSLERAVEAAGGSEAFQREWVTNVDQDVLKQFTGLGIM</sequence>
<accession>A0AAN7ZVI9</accession>
<dbReference type="Gene3D" id="1.25.10.10">
    <property type="entry name" value="Leucine-rich Repeat Variant"/>
    <property type="match status" value="1"/>
</dbReference>
<evidence type="ECO:0000259" key="8">
    <source>
        <dbReference type="PROSITE" id="PS50166"/>
    </source>
</evidence>
<comment type="caution">
    <text evidence="9">The sequence shown here is derived from an EMBL/GenBank/DDBJ whole genome shotgun (WGS) entry which is preliminary data.</text>
</comment>
<feature type="region of interest" description="Disordered" evidence="7">
    <location>
        <begin position="952"/>
        <end position="976"/>
    </location>
</feature>
<comment type="function">
    <text evidence="6">tRNA nucleus export receptor which facilitates tRNA translocation across the nuclear pore complex. Involved in pre-tRNA splicing, probably by affecting the interaction of pre-tRNA with splicing endonuclease.</text>
</comment>
<reference evidence="9" key="1">
    <citation type="submission" date="2023-08" db="EMBL/GenBank/DDBJ databases">
        <title>Black Yeasts Isolated from many extreme environments.</title>
        <authorList>
            <person name="Coleine C."/>
            <person name="Stajich J.E."/>
            <person name="Selbmann L."/>
        </authorList>
    </citation>
    <scope>NUCLEOTIDE SEQUENCE</scope>
    <source>
        <strain evidence="9">CCFEE 5810</strain>
    </source>
</reference>
<keyword evidence="5" id="KW-0539">Nucleus</keyword>
<dbReference type="InterPro" id="IPR001494">
    <property type="entry name" value="Importin-beta_N"/>
</dbReference>
<dbReference type="PROSITE" id="PS50166">
    <property type="entry name" value="IMPORTIN_B_NT"/>
    <property type="match status" value="1"/>
</dbReference>
<dbReference type="GO" id="GO:0006606">
    <property type="term" value="P:protein import into nucleus"/>
    <property type="evidence" value="ECO:0007669"/>
    <property type="project" value="TreeGrafter"/>
</dbReference>
<dbReference type="Pfam" id="PF08389">
    <property type="entry name" value="Xpo1"/>
    <property type="match status" value="1"/>
</dbReference>
<dbReference type="Pfam" id="PF03810">
    <property type="entry name" value="IBN_N"/>
    <property type="match status" value="1"/>
</dbReference>
<evidence type="ECO:0000256" key="1">
    <source>
        <dbReference type="ARBA" id="ARBA00004123"/>
    </source>
</evidence>
<dbReference type="InterPro" id="IPR016024">
    <property type="entry name" value="ARM-type_fold"/>
</dbReference>
<evidence type="ECO:0000256" key="5">
    <source>
        <dbReference type="ARBA" id="ARBA00023242"/>
    </source>
</evidence>
<dbReference type="SMART" id="SM00913">
    <property type="entry name" value="IBN_N"/>
    <property type="match status" value="1"/>
</dbReference>
<dbReference type="InterPro" id="IPR013598">
    <property type="entry name" value="Exportin-1/Importin-b-like"/>
</dbReference>
<evidence type="ECO:0000256" key="3">
    <source>
        <dbReference type="ARBA" id="ARBA00022448"/>
    </source>
</evidence>
<dbReference type="Proteomes" id="UP001310594">
    <property type="component" value="Unassembled WGS sequence"/>
</dbReference>